<gene>
    <name evidence="1" type="ORF">ZHAS_00000647</name>
</gene>
<organism evidence="1">
    <name type="scientific">Anopheles sinensis</name>
    <name type="common">Mosquito</name>
    <dbReference type="NCBI Taxonomy" id="74873"/>
    <lineage>
        <taxon>Eukaryota</taxon>
        <taxon>Metazoa</taxon>
        <taxon>Ecdysozoa</taxon>
        <taxon>Arthropoda</taxon>
        <taxon>Hexapoda</taxon>
        <taxon>Insecta</taxon>
        <taxon>Pterygota</taxon>
        <taxon>Neoptera</taxon>
        <taxon>Endopterygota</taxon>
        <taxon>Diptera</taxon>
        <taxon>Nematocera</taxon>
        <taxon>Culicoidea</taxon>
        <taxon>Culicidae</taxon>
        <taxon>Anophelinae</taxon>
        <taxon>Anopheles</taxon>
    </lineage>
</organism>
<dbReference type="EnsemblMetazoa" id="ASIC000647-RA">
    <property type="protein sequence ID" value="ASIC000647-PA"/>
    <property type="gene ID" value="ASIC000647"/>
</dbReference>
<sequence>MGIISAKLDRLLDLSVPTRELTQHSGFTMEPLEEVSELIEFNSKLVEAAYKESVELWLTTMIQEAG</sequence>
<protein>
    <submittedName>
        <fullName evidence="1 2">Uncharacterized protein</fullName>
    </submittedName>
</protein>
<keyword evidence="3" id="KW-1185">Reference proteome</keyword>
<dbReference type="AlphaFoldDB" id="A0A084VAE9"/>
<evidence type="ECO:0000313" key="2">
    <source>
        <dbReference type="EnsemblMetazoa" id="ASIC000647-PA"/>
    </source>
</evidence>
<reference evidence="2" key="2">
    <citation type="submission" date="2020-05" db="UniProtKB">
        <authorList>
            <consortium name="EnsemblMetazoa"/>
        </authorList>
    </citation>
    <scope>IDENTIFICATION</scope>
</reference>
<name>A0A084VAE9_ANOSI</name>
<dbReference type="Proteomes" id="UP000030765">
    <property type="component" value="Unassembled WGS sequence"/>
</dbReference>
<proteinExistence type="predicted"/>
<evidence type="ECO:0000313" key="3">
    <source>
        <dbReference type="Proteomes" id="UP000030765"/>
    </source>
</evidence>
<accession>A0A084VAE9</accession>
<dbReference type="VEuPathDB" id="VectorBase:ASIC000647"/>
<dbReference type="EMBL" id="KE524121">
    <property type="protein sequence ID" value="KFB34943.1"/>
    <property type="molecule type" value="Genomic_DNA"/>
</dbReference>
<reference evidence="1 3" key="1">
    <citation type="journal article" date="2014" name="BMC Genomics">
        <title>Genome sequence of Anopheles sinensis provides insight into genetics basis of mosquito competence for malaria parasites.</title>
        <authorList>
            <person name="Zhou D."/>
            <person name="Zhang D."/>
            <person name="Ding G."/>
            <person name="Shi L."/>
            <person name="Hou Q."/>
            <person name="Ye Y."/>
            <person name="Xu Y."/>
            <person name="Zhou H."/>
            <person name="Xiong C."/>
            <person name="Li S."/>
            <person name="Yu J."/>
            <person name="Hong S."/>
            <person name="Yu X."/>
            <person name="Zou P."/>
            <person name="Chen C."/>
            <person name="Chang X."/>
            <person name="Wang W."/>
            <person name="Lv Y."/>
            <person name="Sun Y."/>
            <person name="Ma L."/>
            <person name="Shen B."/>
            <person name="Zhu C."/>
        </authorList>
    </citation>
    <scope>NUCLEOTIDE SEQUENCE [LARGE SCALE GENOMIC DNA]</scope>
</reference>
<evidence type="ECO:0000313" key="1">
    <source>
        <dbReference type="EMBL" id="KFB34943.1"/>
    </source>
</evidence>
<dbReference type="EMBL" id="ATLV01003186">
    <property type="status" value="NOT_ANNOTATED_CDS"/>
    <property type="molecule type" value="Genomic_DNA"/>
</dbReference>